<comment type="caution">
    <text evidence="1">The sequence shown here is derived from an EMBL/GenBank/DDBJ whole genome shotgun (WGS) entry which is preliminary data.</text>
</comment>
<sequence length="434" mass="49831">MFVINKPDSSLRGLVSTSAMGALQTIYHFQPQFSSTLARGYPMAEGSTEFERLVSYVKWVLSKDKSTYKELKGGFFDLMSHYEDFETSAPLAYDDYTKRIAYTILINAFTMINRYREDIGWGLDLQFSLINHSCNPNCSLVYNHEFQLITTREIGQGKELTVSYVPLNMPQSIRKKQVKERFFFDCQCGYCRAVHDYYFSYNCPWCHMVVEDLTFEGLLHDVKGELATSVTCKGCKRVIQTSTVKKIHRKMTTSYLLELHPQFNFGDEDSIVTQVSHLQPISVDEGYWKDCQTLLRSGIVPSYCYPLNVILPNIYTTEPELQAQITAILTFQGCVFNRIELNYQVREFVVQVAENGPSHLASSVVPLVERIKGFFSDDEEISYQLTQIQKKFAGVTSTDPWSTLKSILSNNGVAYKCKGQRLWVQMINRVFIEI</sequence>
<evidence type="ECO:0000313" key="1">
    <source>
        <dbReference type="EMBL" id="CAH6719976.1"/>
    </source>
</evidence>
<proteinExistence type="predicted"/>
<name>A0ACA9Y4R7_9ASCO</name>
<accession>A0ACA9Y4R7</accession>
<reference evidence="1" key="1">
    <citation type="submission" date="2022-06" db="EMBL/GenBank/DDBJ databases">
        <authorList>
            <person name="Legras J.-L."/>
            <person name="Devillers H."/>
            <person name="Grondin C."/>
        </authorList>
    </citation>
    <scope>NUCLEOTIDE SEQUENCE</scope>
    <source>
        <strain evidence="1">CLIB 1444</strain>
    </source>
</reference>
<keyword evidence="2" id="KW-1185">Reference proteome</keyword>
<dbReference type="Proteomes" id="UP001152531">
    <property type="component" value="Unassembled WGS sequence"/>
</dbReference>
<organism evidence="1 2">
    <name type="scientific">[Candida] jaroonii</name>
    <dbReference type="NCBI Taxonomy" id="467808"/>
    <lineage>
        <taxon>Eukaryota</taxon>
        <taxon>Fungi</taxon>
        <taxon>Dikarya</taxon>
        <taxon>Ascomycota</taxon>
        <taxon>Saccharomycotina</taxon>
        <taxon>Pichiomycetes</taxon>
        <taxon>Debaryomycetaceae</taxon>
        <taxon>Yamadazyma</taxon>
    </lineage>
</organism>
<dbReference type="EMBL" id="CALSDN010000003">
    <property type="protein sequence ID" value="CAH6719976.1"/>
    <property type="molecule type" value="Genomic_DNA"/>
</dbReference>
<gene>
    <name evidence="1" type="ORF">CLIB1444_03S01662</name>
</gene>
<evidence type="ECO:0000313" key="2">
    <source>
        <dbReference type="Proteomes" id="UP001152531"/>
    </source>
</evidence>
<protein>
    <submittedName>
        <fullName evidence="1">Uncharacterized protein</fullName>
    </submittedName>
</protein>